<organism evidence="2 3">
    <name type="scientific">Mycena sanguinolenta</name>
    <dbReference type="NCBI Taxonomy" id="230812"/>
    <lineage>
        <taxon>Eukaryota</taxon>
        <taxon>Fungi</taxon>
        <taxon>Dikarya</taxon>
        <taxon>Basidiomycota</taxon>
        <taxon>Agaricomycotina</taxon>
        <taxon>Agaricomycetes</taxon>
        <taxon>Agaricomycetidae</taxon>
        <taxon>Agaricales</taxon>
        <taxon>Marasmiineae</taxon>
        <taxon>Mycenaceae</taxon>
        <taxon>Mycena</taxon>
    </lineage>
</organism>
<evidence type="ECO:0000313" key="2">
    <source>
        <dbReference type="EMBL" id="KAF7364105.1"/>
    </source>
</evidence>
<accession>A0A8H7D7C9</accession>
<proteinExistence type="predicted"/>
<gene>
    <name evidence="2" type="ORF">MSAN_01069500</name>
</gene>
<evidence type="ECO:0000313" key="3">
    <source>
        <dbReference type="Proteomes" id="UP000623467"/>
    </source>
</evidence>
<evidence type="ECO:0000256" key="1">
    <source>
        <dbReference type="SAM" id="SignalP"/>
    </source>
</evidence>
<comment type="caution">
    <text evidence="2">The sequence shown here is derived from an EMBL/GenBank/DDBJ whole genome shotgun (WGS) entry which is preliminary data.</text>
</comment>
<keyword evidence="3" id="KW-1185">Reference proteome</keyword>
<dbReference type="EMBL" id="JACAZH010000007">
    <property type="protein sequence ID" value="KAF7364105.1"/>
    <property type="molecule type" value="Genomic_DNA"/>
</dbReference>
<feature type="chain" id="PRO_5034707486" evidence="1">
    <location>
        <begin position="19"/>
        <end position="115"/>
    </location>
</feature>
<dbReference type="OrthoDB" id="2972047at2759"/>
<sequence length="115" mass="12336">MFSKVLAFGLGALAIVRAAPAFSFQTPMLSCSVNLDASVAPVTSNAIEPGQYKIYNEAFGDYLLRSYGVGQPILVSYSSEDLGPYEMWNVIPVGTNEYKIVNLGHSGVTRASPAR</sequence>
<keyword evidence="1" id="KW-0732">Signal</keyword>
<reference evidence="2" key="1">
    <citation type="submission" date="2020-05" db="EMBL/GenBank/DDBJ databases">
        <title>Mycena genomes resolve the evolution of fungal bioluminescence.</title>
        <authorList>
            <person name="Tsai I.J."/>
        </authorList>
    </citation>
    <scope>NUCLEOTIDE SEQUENCE</scope>
    <source>
        <strain evidence="2">160909Yilan</strain>
    </source>
</reference>
<protein>
    <submittedName>
        <fullName evidence="2">Uncharacterized protein</fullName>
    </submittedName>
</protein>
<dbReference type="Proteomes" id="UP000623467">
    <property type="component" value="Unassembled WGS sequence"/>
</dbReference>
<name>A0A8H7D7C9_9AGAR</name>
<feature type="signal peptide" evidence="1">
    <location>
        <begin position="1"/>
        <end position="18"/>
    </location>
</feature>
<dbReference type="AlphaFoldDB" id="A0A8H7D7C9"/>